<evidence type="ECO:0000256" key="4">
    <source>
        <dbReference type="SAM" id="Coils"/>
    </source>
</evidence>
<evidence type="ECO:0000256" key="1">
    <source>
        <dbReference type="ARBA" id="ARBA00009447"/>
    </source>
</evidence>
<dbReference type="STRING" id="2769.R7QCM7"/>
<accession>R7QCM7</accession>
<evidence type="ECO:0000256" key="5">
    <source>
        <dbReference type="SAM" id="MobiDB-lite"/>
    </source>
</evidence>
<gene>
    <name evidence="6" type="ORF">CHC_T00004632001</name>
</gene>
<feature type="coiled-coil region" evidence="4">
    <location>
        <begin position="24"/>
        <end position="51"/>
    </location>
</feature>
<dbReference type="AlphaFoldDB" id="R7QCM7"/>
<dbReference type="GO" id="GO:0006887">
    <property type="term" value="P:exocytosis"/>
    <property type="evidence" value="ECO:0007669"/>
    <property type="project" value="UniProtKB-KW"/>
</dbReference>
<name>R7QCM7_CHOCR</name>
<dbReference type="OrthoDB" id="190098at2759"/>
<dbReference type="KEGG" id="ccp:CHC_T00004632001"/>
<reference evidence="7" key="1">
    <citation type="journal article" date="2013" name="Proc. Natl. Acad. Sci. U.S.A.">
        <title>Genome structure and metabolic features in the red seaweed Chondrus crispus shed light on evolution of the Archaeplastida.</title>
        <authorList>
            <person name="Collen J."/>
            <person name="Porcel B."/>
            <person name="Carre W."/>
            <person name="Ball S.G."/>
            <person name="Chaparro C."/>
            <person name="Tonon T."/>
            <person name="Barbeyron T."/>
            <person name="Michel G."/>
            <person name="Noel B."/>
            <person name="Valentin K."/>
            <person name="Elias M."/>
            <person name="Artiguenave F."/>
            <person name="Arun A."/>
            <person name="Aury J.M."/>
            <person name="Barbosa-Neto J.F."/>
            <person name="Bothwell J.H."/>
            <person name="Bouget F.Y."/>
            <person name="Brillet L."/>
            <person name="Cabello-Hurtado F."/>
            <person name="Capella-Gutierrez S."/>
            <person name="Charrier B."/>
            <person name="Cladiere L."/>
            <person name="Cock J.M."/>
            <person name="Coelho S.M."/>
            <person name="Colleoni C."/>
            <person name="Czjzek M."/>
            <person name="Da Silva C."/>
            <person name="Delage L."/>
            <person name="Denoeud F."/>
            <person name="Deschamps P."/>
            <person name="Dittami S.M."/>
            <person name="Gabaldon T."/>
            <person name="Gachon C.M."/>
            <person name="Groisillier A."/>
            <person name="Herve C."/>
            <person name="Jabbari K."/>
            <person name="Katinka M."/>
            <person name="Kloareg B."/>
            <person name="Kowalczyk N."/>
            <person name="Labadie K."/>
            <person name="Leblanc C."/>
            <person name="Lopez P.J."/>
            <person name="McLachlan D.H."/>
            <person name="Meslet-Cladiere L."/>
            <person name="Moustafa A."/>
            <person name="Nehr Z."/>
            <person name="Nyvall Collen P."/>
            <person name="Panaud O."/>
            <person name="Partensky F."/>
            <person name="Poulain J."/>
            <person name="Rensing S.A."/>
            <person name="Rousvoal S."/>
            <person name="Samson G."/>
            <person name="Symeonidi A."/>
            <person name="Weissenbach J."/>
            <person name="Zambounis A."/>
            <person name="Wincker P."/>
            <person name="Boyen C."/>
        </authorList>
    </citation>
    <scope>NUCLEOTIDE SEQUENCE [LARGE SCALE GENOMIC DNA]</scope>
    <source>
        <strain evidence="7">cv. Stackhouse</strain>
    </source>
</reference>
<dbReference type="GO" id="GO:0051601">
    <property type="term" value="P:exocyst localization"/>
    <property type="evidence" value="ECO:0007669"/>
    <property type="project" value="TreeGrafter"/>
</dbReference>
<dbReference type="GeneID" id="17323803"/>
<comment type="similarity">
    <text evidence="1">Belongs to the SEC6 family.</text>
</comment>
<dbReference type="Gramene" id="CDF36267">
    <property type="protein sequence ID" value="CDF36267"/>
    <property type="gene ID" value="CHC_T00004632001"/>
</dbReference>
<protein>
    <recommendedName>
        <fullName evidence="8">Exocyst complex component Sec6</fullName>
    </recommendedName>
</protein>
<keyword evidence="4" id="KW-0175">Coiled coil</keyword>
<dbReference type="GO" id="GO:0000149">
    <property type="term" value="F:SNARE binding"/>
    <property type="evidence" value="ECO:0007669"/>
    <property type="project" value="TreeGrafter"/>
</dbReference>
<dbReference type="Gene3D" id="1.10.357.70">
    <property type="entry name" value="Exocyst complex component Sec6, C-terminal domain"/>
    <property type="match status" value="1"/>
</dbReference>
<dbReference type="GO" id="GO:0000145">
    <property type="term" value="C:exocyst"/>
    <property type="evidence" value="ECO:0007669"/>
    <property type="project" value="InterPro"/>
</dbReference>
<keyword evidence="7" id="KW-1185">Reference proteome</keyword>
<dbReference type="RefSeq" id="XP_005716086.1">
    <property type="nucleotide sequence ID" value="XM_005716029.1"/>
</dbReference>
<evidence type="ECO:0000313" key="7">
    <source>
        <dbReference type="Proteomes" id="UP000012073"/>
    </source>
</evidence>
<dbReference type="Gene3D" id="1.10.357.50">
    <property type="match status" value="1"/>
</dbReference>
<evidence type="ECO:0000313" key="6">
    <source>
        <dbReference type="EMBL" id="CDF36267.1"/>
    </source>
</evidence>
<dbReference type="Proteomes" id="UP000012073">
    <property type="component" value="Unassembled WGS sequence"/>
</dbReference>
<dbReference type="InterPro" id="IPR010326">
    <property type="entry name" value="EXOC3/Sec6"/>
</dbReference>
<keyword evidence="3" id="KW-0268">Exocytosis</keyword>
<proteinExistence type="inferred from homology"/>
<keyword evidence="2" id="KW-0813">Transport</keyword>
<dbReference type="PANTHER" id="PTHR21292">
    <property type="entry name" value="EXOCYST COMPLEX COMPONENT SEC6-RELATED"/>
    <property type="match status" value="1"/>
</dbReference>
<evidence type="ECO:0000256" key="2">
    <source>
        <dbReference type="ARBA" id="ARBA00022448"/>
    </source>
</evidence>
<evidence type="ECO:0000256" key="3">
    <source>
        <dbReference type="ARBA" id="ARBA00022483"/>
    </source>
</evidence>
<organism evidence="6 7">
    <name type="scientific">Chondrus crispus</name>
    <name type="common">Carrageen Irish moss</name>
    <name type="synonym">Polymorpha crispa</name>
    <dbReference type="NCBI Taxonomy" id="2769"/>
    <lineage>
        <taxon>Eukaryota</taxon>
        <taxon>Rhodophyta</taxon>
        <taxon>Florideophyceae</taxon>
        <taxon>Rhodymeniophycidae</taxon>
        <taxon>Gigartinales</taxon>
        <taxon>Gigartinaceae</taxon>
        <taxon>Chondrus</taxon>
    </lineage>
</organism>
<sequence length="892" mass="100198">MGQVQEETIRAVSAALADADGDLLSVINAKQEQWEAELAAAKNTARSLLGNVLNERESLRTALATASEIWGTLKPRNVLERHGKGSPARTEIATGVLADTKQIENVQSLQNVAHTIYYLEFIMGAPGAVQRTRKFIAKLVDDGVDKVVPGNAAMLVEAHAILTAVERLRDLILLETPAIDVTDSPLSWFADATQTRGTLEDFVIRDIFSNVIVVSQSNPRLLVAAGRIIESEEAEDVWWNKHLERCGLTEEGGAVRPFGAQNYRNRALESVMTSIRDIFYKKKRELGLDDLEKEMNRDRSRSQPSPRGRLVDVSGVLNWIEERRSENETVRRFVVPCLPPSFCISSSYEKELHRQFMRLITQLLHLVHPDGSMMLSESDLIALTSWYCKYRTEVGEHEETIDSFLSDDDRRRLIFALQKHCAGRISTKMKFAMAANRNASREGDIDNALRNGSDGDTAGKSNSTLPDIVLSSINEQVRRMLALKIKGMDQAIAEISADCLIAFQREVRSAMSDEALESTEEEYRLSACATANNMARCLEYSEDIRDLFVPLATERGRRNIEERMERVIEGFRSCASSALLVLIDGMDSSLRSHVARLYAPQTGTEIMLDIIATMEDYFSEYQGFLLPYHFEHLAIESLKRVIVWYLAPFLLAVQNTSESAARRFTSLPTFGEMNTMTPVIPKETGDRGSAGRAPATRGSDTTIVSGLRSLSGAAVVAQIDKDRTNLSEFMSRKVVMYQKKQLPPTLEPMQAIRSLYTCPSTTFGMSDAFREARIVISRAMRPQWVSRCGLSGQMTFRVAEVIWERREDVNPVVLLEAVSLIRSLGDKPDRLSPRESRMSSFDEGHFLRSRHRDLRGPFSERLLGNGLNFERTPSPSLLWAPSTSRSWRSRRR</sequence>
<dbReference type="EMBL" id="HG001769">
    <property type="protein sequence ID" value="CDF36267.1"/>
    <property type="molecule type" value="Genomic_DNA"/>
</dbReference>
<dbReference type="Pfam" id="PF06046">
    <property type="entry name" value="Sec6"/>
    <property type="match status" value="1"/>
</dbReference>
<feature type="region of interest" description="Disordered" evidence="5">
    <location>
        <begin position="675"/>
        <end position="699"/>
    </location>
</feature>
<dbReference type="InterPro" id="IPR042532">
    <property type="entry name" value="EXOC3/Sec6_C"/>
</dbReference>
<evidence type="ECO:0008006" key="8">
    <source>
        <dbReference type="Google" id="ProtNLM"/>
    </source>
</evidence>
<dbReference type="PANTHER" id="PTHR21292:SF1">
    <property type="entry name" value="EXOCYST COMPLEX COMPONENT 3"/>
    <property type="match status" value="1"/>
</dbReference>